<dbReference type="RefSeq" id="WP_147754414.1">
    <property type="nucleotide sequence ID" value="NZ_BPQG01000006.1"/>
</dbReference>
<reference evidence="2 3" key="1">
    <citation type="journal article" date="2021" name="Front. Microbiol.">
        <title>Comprehensive Comparative Genomics and Phenotyping of Methylobacterium Species.</title>
        <authorList>
            <person name="Alessa O."/>
            <person name="Ogura Y."/>
            <person name="Fujitani Y."/>
            <person name="Takami H."/>
            <person name="Hayashi T."/>
            <person name="Sahin N."/>
            <person name="Tani A."/>
        </authorList>
    </citation>
    <scope>NUCLEOTIDE SEQUENCE [LARGE SCALE GENOMIC DNA]</scope>
    <source>
        <strain evidence="2 3">DSM 23679</strain>
    </source>
</reference>
<protein>
    <submittedName>
        <fullName evidence="2">Uncharacterized protein</fullName>
    </submittedName>
</protein>
<gene>
    <name evidence="2" type="ORF">AFCDBAGC_0522</name>
</gene>
<sequence>MSAPWLTGLRMALRFGLPLLGILVVGRAIVLSIGGEISRAQFALGVLLMAAGFSARLVPKPRTPKAAAGKRSS</sequence>
<proteinExistence type="predicted"/>
<evidence type="ECO:0000313" key="2">
    <source>
        <dbReference type="EMBL" id="GJD42683.1"/>
    </source>
</evidence>
<keyword evidence="1" id="KW-0812">Transmembrane</keyword>
<keyword evidence="1" id="KW-0472">Membrane</keyword>
<organism evidence="2 3">
    <name type="scientific">Methylobacterium cerastii</name>
    <dbReference type="NCBI Taxonomy" id="932741"/>
    <lineage>
        <taxon>Bacteria</taxon>
        <taxon>Pseudomonadati</taxon>
        <taxon>Pseudomonadota</taxon>
        <taxon>Alphaproteobacteria</taxon>
        <taxon>Hyphomicrobiales</taxon>
        <taxon>Methylobacteriaceae</taxon>
        <taxon>Methylobacterium</taxon>
    </lineage>
</organism>
<name>A0ABQ4QBV2_9HYPH</name>
<dbReference type="Proteomes" id="UP001055117">
    <property type="component" value="Unassembled WGS sequence"/>
</dbReference>
<comment type="caution">
    <text evidence="2">The sequence shown here is derived from an EMBL/GenBank/DDBJ whole genome shotgun (WGS) entry which is preliminary data.</text>
</comment>
<evidence type="ECO:0000256" key="1">
    <source>
        <dbReference type="SAM" id="Phobius"/>
    </source>
</evidence>
<evidence type="ECO:0000313" key="3">
    <source>
        <dbReference type="Proteomes" id="UP001055117"/>
    </source>
</evidence>
<keyword evidence="1" id="KW-1133">Transmembrane helix</keyword>
<feature type="transmembrane region" description="Helical" evidence="1">
    <location>
        <begin position="12"/>
        <end position="34"/>
    </location>
</feature>
<dbReference type="EMBL" id="BPQG01000006">
    <property type="protein sequence ID" value="GJD42683.1"/>
    <property type="molecule type" value="Genomic_DNA"/>
</dbReference>
<feature type="transmembrane region" description="Helical" evidence="1">
    <location>
        <begin position="40"/>
        <end position="58"/>
    </location>
</feature>
<keyword evidence="3" id="KW-1185">Reference proteome</keyword>
<accession>A0ABQ4QBV2</accession>